<gene>
    <name evidence="2" type="ORF">KI387_037152</name>
</gene>
<keyword evidence="3" id="KW-1185">Reference proteome</keyword>
<feature type="compositionally biased region" description="Polar residues" evidence="1">
    <location>
        <begin position="94"/>
        <end position="110"/>
    </location>
</feature>
<feature type="region of interest" description="Disordered" evidence="1">
    <location>
        <begin position="1"/>
        <end position="45"/>
    </location>
</feature>
<evidence type="ECO:0000313" key="3">
    <source>
        <dbReference type="Proteomes" id="UP000824469"/>
    </source>
</evidence>
<name>A0AA38FRC3_TAXCH</name>
<comment type="caution">
    <text evidence="2">The sequence shown here is derived from an EMBL/GenBank/DDBJ whole genome shotgun (WGS) entry which is preliminary data.</text>
</comment>
<protein>
    <submittedName>
        <fullName evidence="2">Uncharacterized protein</fullName>
    </submittedName>
</protein>
<sequence>ALMVQTIGGSQEPSHEGDQQHEAPQQETFQQQSAPNDTTLVNWQAEDFCGMNQAVSQGVAANTRSKRRNLGEEQPLAPANPQPSTAPQVIGKQNPVSNAQGQPRTASRPTQMPAVAAH</sequence>
<dbReference type="EMBL" id="JAHRHJ020000007">
    <property type="protein sequence ID" value="KAH9309241.1"/>
    <property type="molecule type" value="Genomic_DNA"/>
</dbReference>
<feature type="region of interest" description="Disordered" evidence="1">
    <location>
        <begin position="57"/>
        <end position="118"/>
    </location>
</feature>
<accession>A0AA38FRC3</accession>
<reference evidence="2 3" key="1">
    <citation type="journal article" date="2021" name="Nat. Plants">
        <title>The Taxus genome provides insights into paclitaxel biosynthesis.</title>
        <authorList>
            <person name="Xiong X."/>
            <person name="Gou J."/>
            <person name="Liao Q."/>
            <person name="Li Y."/>
            <person name="Zhou Q."/>
            <person name="Bi G."/>
            <person name="Li C."/>
            <person name="Du R."/>
            <person name="Wang X."/>
            <person name="Sun T."/>
            <person name="Guo L."/>
            <person name="Liang H."/>
            <person name="Lu P."/>
            <person name="Wu Y."/>
            <person name="Zhang Z."/>
            <person name="Ro D.K."/>
            <person name="Shang Y."/>
            <person name="Huang S."/>
            <person name="Yan J."/>
        </authorList>
    </citation>
    <scope>NUCLEOTIDE SEQUENCE [LARGE SCALE GENOMIC DNA]</scope>
    <source>
        <strain evidence="2">Ta-2019</strain>
    </source>
</reference>
<feature type="non-terminal residue" evidence="2">
    <location>
        <position position="1"/>
    </location>
</feature>
<feature type="non-terminal residue" evidence="2">
    <location>
        <position position="118"/>
    </location>
</feature>
<evidence type="ECO:0000256" key="1">
    <source>
        <dbReference type="SAM" id="MobiDB-lite"/>
    </source>
</evidence>
<organism evidence="2 3">
    <name type="scientific">Taxus chinensis</name>
    <name type="common">Chinese yew</name>
    <name type="synonym">Taxus wallichiana var. chinensis</name>
    <dbReference type="NCBI Taxonomy" id="29808"/>
    <lineage>
        <taxon>Eukaryota</taxon>
        <taxon>Viridiplantae</taxon>
        <taxon>Streptophyta</taxon>
        <taxon>Embryophyta</taxon>
        <taxon>Tracheophyta</taxon>
        <taxon>Spermatophyta</taxon>
        <taxon>Pinopsida</taxon>
        <taxon>Pinidae</taxon>
        <taxon>Conifers II</taxon>
        <taxon>Cupressales</taxon>
        <taxon>Taxaceae</taxon>
        <taxon>Taxus</taxon>
    </lineage>
</organism>
<dbReference type="Proteomes" id="UP000824469">
    <property type="component" value="Unassembled WGS sequence"/>
</dbReference>
<feature type="compositionally biased region" description="Polar residues" evidence="1">
    <location>
        <begin position="22"/>
        <end position="42"/>
    </location>
</feature>
<evidence type="ECO:0000313" key="2">
    <source>
        <dbReference type="EMBL" id="KAH9309241.1"/>
    </source>
</evidence>
<proteinExistence type="predicted"/>
<dbReference type="AlphaFoldDB" id="A0AA38FRC3"/>